<dbReference type="PROSITE" id="PS50828">
    <property type="entry name" value="SMR"/>
    <property type="match status" value="1"/>
</dbReference>
<dbReference type="AlphaFoldDB" id="A0A2K9NAY6"/>
<proteinExistence type="predicted"/>
<reference evidence="1 2" key="1">
    <citation type="submission" date="2017-12" db="EMBL/GenBank/DDBJ databases">
        <title>Genomes of bacteria within cyanobacterial aggregates.</title>
        <authorList>
            <person name="Cai H."/>
        </authorList>
    </citation>
    <scope>NUCLEOTIDE SEQUENCE [LARGE SCALE GENOMIC DNA]</scope>
    <source>
        <strain evidence="1 2">TH16</strain>
    </source>
</reference>
<name>A0A2K9NAY6_9PROT</name>
<sequence length="211" mass="22924">MTDNRRPKTPTDAELDLWHTVVRDATPIASKRKSAPPKKPAVKPAAEPVATRLVAAKPAIPLPAAPVAAPAERLAELLRSVPLKEKGKVSVQLAPSPLGRIPGVDKRTDEKVRKGRMGIDGRIDLHGMTQSEAHHALSGFIRRSHAAGRRMVLVITGKGQMPRGEGVLRLSVPRWLREADVGPLILSVHQAQPQHGGNGAYYVLLRRRREG</sequence>
<evidence type="ECO:0000313" key="1">
    <source>
        <dbReference type="EMBL" id="AUN30313.1"/>
    </source>
</evidence>
<accession>A0A2K9NAY6</accession>
<protein>
    <submittedName>
        <fullName evidence="1">DNA mismatch repair protein MutS</fullName>
    </submittedName>
</protein>
<dbReference type="InterPro" id="IPR002625">
    <property type="entry name" value="Smr_dom"/>
</dbReference>
<dbReference type="OrthoDB" id="7165597at2"/>
<dbReference type="Gene3D" id="3.30.1370.110">
    <property type="match status" value="1"/>
</dbReference>
<organism evidence="1 2">
    <name type="scientific">Niveispirillum cyanobacteriorum</name>
    <dbReference type="NCBI Taxonomy" id="1612173"/>
    <lineage>
        <taxon>Bacteria</taxon>
        <taxon>Pseudomonadati</taxon>
        <taxon>Pseudomonadota</taxon>
        <taxon>Alphaproteobacteria</taxon>
        <taxon>Rhodospirillales</taxon>
        <taxon>Azospirillaceae</taxon>
        <taxon>Niveispirillum</taxon>
    </lineage>
</organism>
<dbReference type="InterPro" id="IPR036063">
    <property type="entry name" value="Smr_dom_sf"/>
</dbReference>
<dbReference type="RefSeq" id="WP_102112005.1">
    <property type="nucleotide sequence ID" value="NZ_BMGN01000002.1"/>
</dbReference>
<dbReference type="SUPFAM" id="SSF160443">
    <property type="entry name" value="SMR domain-like"/>
    <property type="match status" value="1"/>
</dbReference>
<dbReference type="EMBL" id="CP025611">
    <property type="protein sequence ID" value="AUN30313.1"/>
    <property type="molecule type" value="Genomic_DNA"/>
</dbReference>
<dbReference type="KEGG" id="ncb:C0V82_08770"/>
<dbReference type="Proteomes" id="UP000234752">
    <property type="component" value="Chromosome eg_1"/>
</dbReference>
<keyword evidence="2" id="KW-1185">Reference proteome</keyword>
<evidence type="ECO:0000313" key="2">
    <source>
        <dbReference type="Proteomes" id="UP000234752"/>
    </source>
</evidence>
<dbReference type="SMART" id="SM00463">
    <property type="entry name" value="SMR"/>
    <property type="match status" value="1"/>
</dbReference>
<gene>
    <name evidence="1" type="ORF">C0V82_08770</name>
</gene>
<dbReference type="PANTHER" id="PTHR35562:SF2">
    <property type="entry name" value="DNA ENDONUCLEASE SMRA-RELATED"/>
    <property type="match status" value="1"/>
</dbReference>
<dbReference type="Pfam" id="PF01713">
    <property type="entry name" value="Smr"/>
    <property type="match status" value="1"/>
</dbReference>
<dbReference type="PANTHER" id="PTHR35562">
    <property type="entry name" value="DNA ENDONUCLEASE SMRA-RELATED"/>
    <property type="match status" value="1"/>
</dbReference>